<dbReference type="EMBL" id="ANMG01000089">
    <property type="protein sequence ID" value="EMD22713.1"/>
    <property type="molecule type" value="Genomic_DNA"/>
</dbReference>
<gene>
    <name evidence="2" type="ORF">B0293_41055</name>
    <name evidence="1" type="ORF">C791_8037</name>
</gene>
<dbReference type="EMBL" id="MUXN01000036">
    <property type="protein sequence ID" value="OOC00870.1"/>
    <property type="molecule type" value="Genomic_DNA"/>
</dbReference>
<evidence type="ECO:0000313" key="2">
    <source>
        <dbReference type="EMBL" id="OOC00870.1"/>
    </source>
</evidence>
<comment type="caution">
    <text evidence="1">The sequence shown here is derived from an EMBL/GenBank/DDBJ whole genome shotgun (WGS) entry which is preliminary data.</text>
</comment>
<dbReference type="PATRIC" id="fig|1238180.3.peg.7512"/>
<dbReference type="OrthoDB" id="3631723at2"/>
<reference evidence="1 3" key="1">
    <citation type="submission" date="2012-10" db="EMBL/GenBank/DDBJ databases">
        <title>Genome assembly of Amycolatopsis azurea DSM 43854.</title>
        <authorList>
            <person name="Khatri I."/>
            <person name="Kaur I."/>
            <person name="Subramanian S."/>
            <person name="Mayilraj S."/>
        </authorList>
    </citation>
    <scope>NUCLEOTIDE SEQUENCE [LARGE SCALE GENOMIC DNA]</scope>
    <source>
        <strain evidence="1 3">DSM 43854</strain>
    </source>
</reference>
<evidence type="ECO:0000313" key="4">
    <source>
        <dbReference type="Proteomes" id="UP000188551"/>
    </source>
</evidence>
<accession>M2PEB4</accession>
<dbReference type="Proteomes" id="UP000014137">
    <property type="component" value="Unassembled WGS sequence"/>
</dbReference>
<dbReference type="AlphaFoldDB" id="M2PEB4"/>
<sequence>MHDEHSAQFDPWSVADLAADPAWKVTHAGTTGQWLTAERIIERDEGRWLIGLTPVLPDAVALILWSDGEVVEHLRGTEAETCATAHRLVRQILAGSG</sequence>
<keyword evidence="4" id="KW-1185">Reference proteome</keyword>
<dbReference type="Proteomes" id="UP000188551">
    <property type="component" value="Unassembled WGS sequence"/>
</dbReference>
<proteinExistence type="predicted"/>
<evidence type="ECO:0000313" key="1">
    <source>
        <dbReference type="EMBL" id="EMD22713.1"/>
    </source>
</evidence>
<evidence type="ECO:0000313" key="3">
    <source>
        <dbReference type="Proteomes" id="UP000014137"/>
    </source>
</evidence>
<reference evidence="2 4" key="2">
    <citation type="submission" date="2017-02" db="EMBL/GenBank/DDBJ databases">
        <title>Amycolatopsis azurea DSM 43854 draft genome.</title>
        <authorList>
            <person name="Mayilraj S."/>
        </authorList>
    </citation>
    <scope>NUCLEOTIDE SEQUENCE [LARGE SCALE GENOMIC DNA]</scope>
    <source>
        <strain evidence="2 4">DSM 43854</strain>
    </source>
</reference>
<dbReference type="RefSeq" id="WP_005166576.1">
    <property type="nucleotide sequence ID" value="NZ_ANMG01000089.1"/>
</dbReference>
<name>M2PEB4_9PSEU</name>
<protein>
    <submittedName>
        <fullName evidence="1">Uncharacterized protein</fullName>
    </submittedName>
</protein>
<organism evidence="1 3">
    <name type="scientific">Amycolatopsis azurea DSM 43854</name>
    <dbReference type="NCBI Taxonomy" id="1238180"/>
    <lineage>
        <taxon>Bacteria</taxon>
        <taxon>Bacillati</taxon>
        <taxon>Actinomycetota</taxon>
        <taxon>Actinomycetes</taxon>
        <taxon>Pseudonocardiales</taxon>
        <taxon>Pseudonocardiaceae</taxon>
        <taxon>Amycolatopsis</taxon>
    </lineage>
</organism>